<keyword evidence="4 6" id="KW-0472">Membrane</keyword>
<evidence type="ECO:0000313" key="7">
    <source>
        <dbReference type="EMBL" id="KAF2854587.1"/>
    </source>
</evidence>
<evidence type="ECO:0008006" key="9">
    <source>
        <dbReference type="Google" id="ProtNLM"/>
    </source>
</evidence>
<evidence type="ECO:0000256" key="4">
    <source>
        <dbReference type="ARBA" id="ARBA00023136"/>
    </source>
</evidence>
<accession>A0A6A7BIJ4</accession>
<evidence type="ECO:0000256" key="5">
    <source>
        <dbReference type="SAM" id="MobiDB-lite"/>
    </source>
</evidence>
<feature type="transmembrane region" description="Helical" evidence="6">
    <location>
        <begin position="198"/>
        <end position="223"/>
    </location>
</feature>
<dbReference type="GO" id="GO:0012505">
    <property type="term" value="C:endomembrane system"/>
    <property type="evidence" value="ECO:0007669"/>
    <property type="project" value="UniProtKB-SubCell"/>
</dbReference>
<dbReference type="AlphaFoldDB" id="A0A6A7BIJ4"/>
<evidence type="ECO:0000313" key="8">
    <source>
        <dbReference type="Proteomes" id="UP000799423"/>
    </source>
</evidence>
<name>A0A6A7BIJ4_9PLEO</name>
<comment type="subcellular location">
    <subcellularLocation>
        <location evidence="1">Endomembrane system</location>
        <topology evidence="1">Multi-pass membrane protein</topology>
    </subcellularLocation>
</comment>
<evidence type="ECO:0000256" key="3">
    <source>
        <dbReference type="ARBA" id="ARBA00022989"/>
    </source>
</evidence>
<feature type="transmembrane region" description="Helical" evidence="6">
    <location>
        <begin position="63"/>
        <end position="84"/>
    </location>
</feature>
<evidence type="ECO:0000256" key="2">
    <source>
        <dbReference type="ARBA" id="ARBA00022692"/>
    </source>
</evidence>
<reference evidence="7" key="1">
    <citation type="submission" date="2020-01" db="EMBL/GenBank/DDBJ databases">
        <authorList>
            <consortium name="DOE Joint Genome Institute"/>
            <person name="Haridas S."/>
            <person name="Albert R."/>
            <person name="Binder M."/>
            <person name="Bloem J."/>
            <person name="Labutti K."/>
            <person name="Salamov A."/>
            <person name="Andreopoulos B."/>
            <person name="Baker S.E."/>
            <person name="Barry K."/>
            <person name="Bills G."/>
            <person name="Bluhm B.H."/>
            <person name="Cannon C."/>
            <person name="Castanera R."/>
            <person name="Culley D.E."/>
            <person name="Daum C."/>
            <person name="Ezra D."/>
            <person name="Gonzalez J.B."/>
            <person name="Henrissat B."/>
            <person name="Kuo A."/>
            <person name="Liang C."/>
            <person name="Lipzen A."/>
            <person name="Lutzoni F."/>
            <person name="Magnuson J."/>
            <person name="Mondo S."/>
            <person name="Nolan M."/>
            <person name="Ohm R."/>
            <person name="Pangilinan J."/>
            <person name="Park H.-J."/>
            <person name="Ramirez L."/>
            <person name="Alfaro M."/>
            <person name="Sun H."/>
            <person name="Tritt A."/>
            <person name="Yoshinaga Y."/>
            <person name="Zwiers L.-H."/>
            <person name="Turgeon B.G."/>
            <person name="Goodwin S.B."/>
            <person name="Spatafora J.W."/>
            <person name="Crous P.W."/>
            <person name="Grigoriev I.V."/>
        </authorList>
    </citation>
    <scope>NUCLEOTIDE SEQUENCE</scope>
    <source>
        <strain evidence="7">IPT5</strain>
    </source>
</reference>
<dbReference type="OrthoDB" id="1898221at2759"/>
<dbReference type="Proteomes" id="UP000799423">
    <property type="component" value="Unassembled WGS sequence"/>
</dbReference>
<keyword evidence="3 6" id="KW-1133">Transmembrane helix</keyword>
<dbReference type="PANTHER" id="PTHR10989:SF16">
    <property type="entry name" value="AT02829P-RELATED"/>
    <property type="match status" value="1"/>
</dbReference>
<dbReference type="PANTHER" id="PTHR10989">
    <property type="entry name" value="ANDROGEN-INDUCED PROTEIN 1-RELATED"/>
    <property type="match status" value="1"/>
</dbReference>
<feature type="region of interest" description="Disordered" evidence="5">
    <location>
        <begin position="1"/>
        <end position="20"/>
    </location>
</feature>
<sequence length="259" mass="28815">MMSATHTHQKLSRRHPLQRFDSPSKGFSGALHVAGLISFYHSFKFLADNPNIFNESFGWHLQFLTIIGITLCTACFTCGFVADVTSSSNFFALKNYLALVAAPIEIVISILYWGLRAIDDGLVIPPDMPMPPLLYDLGFHLVPAVVLTLDNLLLSPPWPSVPANPQAPTIMLATSTAIAFAYWYWIELCYSYNGFYPYPIFGILTTVQRVGLFALSGATMWAVGGALRVAYAYINGFETVEGLEKFKRARRMAVEGKWK</sequence>
<evidence type="ECO:0000256" key="6">
    <source>
        <dbReference type="SAM" id="Phobius"/>
    </source>
</evidence>
<evidence type="ECO:0000256" key="1">
    <source>
        <dbReference type="ARBA" id="ARBA00004127"/>
    </source>
</evidence>
<gene>
    <name evidence="7" type="ORF">T440DRAFT_464732</name>
</gene>
<dbReference type="GO" id="GO:0016020">
    <property type="term" value="C:membrane"/>
    <property type="evidence" value="ECO:0007669"/>
    <property type="project" value="InterPro"/>
</dbReference>
<proteinExistence type="predicted"/>
<dbReference type="Pfam" id="PF04750">
    <property type="entry name" value="Far-17a_AIG1"/>
    <property type="match status" value="1"/>
</dbReference>
<dbReference type="EMBL" id="MU006292">
    <property type="protein sequence ID" value="KAF2854587.1"/>
    <property type="molecule type" value="Genomic_DNA"/>
</dbReference>
<feature type="transmembrane region" description="Helical" evidence="6">
    <location>
        <begin position="96"/>
        <end position="113"/>
    </location>
</feature>
<feature type="transmembrane region" description="Helical" evidence="6">
    <location>
        <begin position="26"/>
        <end position="43"/>
    </location>
</feature>
<protein>
    <recommendedName>
        <fullName evidence="9">Integral membrane protein-like protein</fullName>
    </recommendedName>
</protein>
<feature type="transmembrane region" description="Helical" evidence="6">
    <location>
        <begin position="166"/>
        <end position="186"/>
    </location>
</feature>
<feature type="compositionally biased region" description="Basic residues" evidence="5">
    <location>
        <begin position="7"/>
        <end position="17"/>
    </location>
</feature>
<keyword evidence="2 6" id="KW-0812">Transmembrane</keyword>
<dbReference type="InterPro" id="IPR006838">
    <property type="entry name" value="ADTRP_AIG1"/>
</dbReference>
<organism evidence="7 8">
    <name type="scientific">Plenodomus tracheiphilus IPT5</name>
    <dbReference type="NCBI Taxonomy" id="1408161"/>
    <lineage>
        <taxon>Eukaryota</taxon>
        <taxon>Fungi</taxon>
        <taxon>Dikarya</taxon>
        <taxon>Ascomycota</taxon>
        <taxon>Pezizomycotina</taxon>
        <taxon>Dothideomycetes</taxon>
        <taxon>Pleosporomycetidae</taxon>
        <taxon>Pleosporales</taxon>
        <taxon>Pleosporineae</taxon>
        <taxon>Leptosphaeriaceae</taxon>
        <taxon>Plenodomus</taxon>
    </lineage>
</organism>
<keyword evidence="8" id="KW-1185">Reference proteome</keyword>